<proteinExistence type="predicted"/>
<name>A0A7X0FCV6_9HYPH</name>
<dbReference type="SUPFAM" id="SSF52799">
    <property type="entry name" value="(Phosphotyrosine protein) phosphatases II"/>
    <property type="match status" value="1"/>
</dbReference>
<evidence type="ECO:0000313" key="4">
    <source>
        <dbReference type="Proteomes" id="UP000536262"/>
    </source>
</evidence>
<dbReference type="GO" id="GO:0004721">
    <property type="term" value="F:phosphoprotein phosphatase activity"/>
    <property type="evidence" value="ECO:0007669"/>
    <property type="project" value="UniProtKB-KW"/>
</dbReference>
<gene>
    <name evidence="3" type="ORF">GGR00_005245</name>
</gene>
<dbReference type="PANTHER" id="PTHR10159:SF519">
    <property type="entry name" value="DUAL SPECIFICITY PROTEIN PHOSPHATASE MPK3"/>
    <property type="match status" value="1"/>
</dbReference>
<dbReference type="RefSeq" id="WP_184702183.1">
    <property type="nucleotide sequence ID" value="NZ_BAABEG010000001.1"/>
</dbReference>
<accession>A0A7X0FCV6</accession>
<organism evidence="3 4">
    <name type="scientific">Aminobacter aganoensis</name>
    <dbReference type="NCBI Taxonomy" id="83264"/>
    <lineage>
        <taxon>Bacteria</taxon>
        <taxon>Pseudomonadati</taxon>
        <taxon>Pseudomonadota</taxon>
        <taxon>Alphaproteobacteria</taxon>
        <taxon>Hyphomicrobiales</taxon>
        <taxon>Phyllobacteriaceae</taxon>
        <taxon>Aminobacter</taxon>
    </lineage>
</organism>
<dbReference type="PROSITE" id="PS50056">
    <property type="entry name" value="TYR_PHOSPHATASE_2"/>
    <property type="match status" value="1"/>
</dbReference>
<protein>
    <recommendedName>
        <fullName evidence="2">Tyrosine specific protein phosphatases domain-containing protein</fullName>
    </recommendedName>
</protein>
<keyword evidence="1" id="KW-0378">Hydrolase</keyword>
<dbReference type="AlphaFoldDB" id="A0A7X0FCV6"/>
<dbReference type="InterPro" id="IPR000387">
    <property type="entry name" value="Tyr_Pase_dom"/>
</dbReference>
<keyword evidence="1" id="KW-0904">Protein phosphatase</keyword>
<evidence type="ECO:0000256" key="1">
    <source>
        <dbReference type="ARBA" id="ARBA00022912"/>
    </source>
</evidence>
<dbReference type="Proteomes" id="UP000536262">
    <property type="component" value="Unassembled WGS sequence"/>
</dbReference>
<evidence type="ECO:0000259" key="2">
    <source>
        <dbReference type="PROSITE" id="PS50056"/>
    </source>
</evidence>
<comment type="caution">
    <text evidence="3">The sequence shown here is derived from an EMBL/GenBank/DDBJ whole genome shotgun (WGS) entry which is preliminary data.</text>
</comment>
<dbReference type="CDD" id="cd14498">
    <property type="entry name" value="DSP"/>
    <property type="match status" value="1"/>
</dbReference>
<dbReference type="EMBL" id="JACHOU010000024">
    <property type="protein sequence ID" value="MBB6357422.1"/>
    <property type="molecule type" value="Genomic_DNA"/>
</dbReference>
<dbReference type="InterPro" id="IPR029021">
    <property type="entry name" value="Prot-tyrosine_phosphatase-like"/>
</dbReference>
<dbReference type="GO" id="GO:0005737">
    <property type="term" value="C:cytoplasm"/>
    <property type="evidence" value="ECO:0007669"/>
    <property type="project" value="TreeGrafter"/>
</dbReference>
<dbReference type="PANTHER" id="PTHR10159">
    <property type="entry name" value="DUAL SPECIFICITY PROTEIN PHOSPHATASE"/>
    <property type="match status" value="1"/>
</dbReference>
<keyword evidence="4" id="KW-1185">Reference proteome</keyword>
<evidence type="ECO:0000313" key="3">
    <source>
        <dbReference type="EMBL" id="MBB6357422.1"/>
    </source>
</evidence>
<dbReference type="Gene3D" id="3.90.190.10">
    <property type="entry name" value="Protein tyrosine phosphatase superfamily"/>
    <property type="match status" value="1"/>
</dbReference>
<feature type="domain" description="Tyrosine specific protein phosphatases" evidence="2">
    <location>
        <begin position="107"/>
        <end position="168"/>
    </location>
</feature>
<sequence length="212" mass="23477">MDMTSPRHERPALSLIERDIAGYGVDIYVGGMDGAGDLELLRDKNITTVVNCAVNLDFNYATEPFGEGEAADAIYGVGAVRYYKLGLIDGHGNPETMMLSGFYLLRGAFSQVLPEKATYRRREKGNVLVNCRGGRSRSVSLVALFLHVEMPEKFPTLDAALDHVRTQRELRRDEWHEAPKPMLVEAARKAAQWIAMIDRGLPAPVTALADND</sequence>
<reference evidence="3 4" key="1">
    <citation type="submission" date="2020-08" db="EMBL/GenBank/DDBJ databases">
        <title>Genomic Encyclopedia of Type Strains, Phase IV (KMG-IV): sequencing the most valuable type-strain genomes for metagenomic binning, comparative biology and taxonomic classification.</title>
        <authorList>
            <person name="Goeker M."/>
        </authorList>
    </citation>
    <scope>NUCLEOTIDE SEQUENCE [LARGE SCALE GENOMIC DNA]</scope>
    <source>
        <strain evidence="3 4">DSM 7051</strain>
    </source>
</reference>